<dbReference type="PANTHER" id="PTHR10643:SF2">
    <property type="entry name" value="KINETOCHORE PROTEIN NDC80 HOMOLOG"/>
    <property type="match status" value="1"/>
</dbReference>
<name>A0A899G0Y4_9ASCO</name>
<keyword evidence="13" id="KW-0443">Lipid metabolism</keyword>
<dbReference type="Gene3D" id="6.10.250.1950">
    <property type="match status" value="1"/>
</dbReference>
<keyword evidence="15" id="KW-0539">Nucleus</keyword>
<comment type="similarity">
    <text evidence="4">Belongs to the NDC80/HEC1 family.</text>
</comment>
<feature type="region of interest" description="Disordered" evidence="19">
    <location>
        <begin position="326"/>
        <end position="354"/>
    </location>
</feature>
<evidence type="ECO:0000256" key="2">
    <source>
        <dbReference type="ARBA" id="ARBA00004477"/>
    </source>
</evidence>
<keyword evidence="12 18" id="KW-0175">Coiled coil</keyword>
<dbReference type="EMBL" id="CP054536">
    <property type="protein sequence ID" value="QSL65149.1"/>
    <property type="molecule type" value="Genomic_DNA"/>
</dbReference>
<accession>A0A899G0Y4</accession>
<dbReference type="InterPro" id="IPR005550">
    <property type="entry name" value="Kinetochore_Ndc80"/>
</dbReference>
<gene>
    <name evidence="24" type="ORF">MERGE_002454</name>
</gene>
<evidence type="ECO:0000256" key="18">
    <source>
        <dbReference type="SAM" id="Coils"/>
    </source>
</evidence>
<feature type="compositionally biased region" description="Polar residues" evidence="19">
    <location>
        <begin position="341"/>
        <end position="354"/>
    </location>
</feature>
<sequence>MKISQPVYLQYDNDKVWASIDFSSEKRFANDINTSIGNFMIKIELFSNTKMLITSSRSAILKFSSLLLRKLKLLIMLPILLLGIVKEEERLVIPLIEGFKYHKDHETMLKSVNITLSYAVQVYSSKLVFASRLQGIRYMIYYYPISAFIVFTSLFWAAELLFIISVCLIKAKTLQNLFQPLFYGSKFDSSQSYDSSKKNVQLPKQKDFLEKRDTDLDDSSTLSSYSTCHTYLLQNSMGLPQYLLDLAYHPGNGAMNQERFSSHRRKTLGVIENQAYFQIPQPSSVMKGLGVRGSALGLDGSNNHLSSSIGQSKVFQRISNTGNLLENGHVGNGSQKDIFRNSRQSLAPSSARRSSVYISGRPSSISFLSQTASQAPLKDPRPIRDKQYQLTCIHSIILYLTNSGFPQVLTQKNLQQPTQKDFIAIFKWLYNRLDPNYQFIKKMDDEVIMCIKNLKYPFADQISRSQLMAVGSPHSWPSILSMLHWMVECTEKLINGEIDVDDNNDNHAEKMFFDYLTKAYRVFLSGDDDFTEMEKELEQEFDKRNDEILSVIERIEKENGTLSQAMKSITESMSSIETLDRERQVLQSDKDKFNQYIQYLENKKKKFIDLNARLKNELFNKEKELSQLSIEKSELQTQVDAQPISPADVDRMTAERESLVKNLEIVAGKMEESSKQTFEKEILAQKKIDSLEKLIATYNSLGYKIGIIPETAPYADNASFELDFINSAINYGNIRPDQLVNRDLKHDIRPRLQRLRQDLGSRLHKEQDDAIQLQEVLDKVCEGLLDARDELDILQAKVTAIMEQYNEIKDTMLAESSASNAEIEKLERDLQQMKITAQNGLLQLEQRSQSVSIEYDQLVHATNTLKEDLYREVIRMLDEVIKFKLHIQTALETLENDVIMENQNSNLDDIEK</sequence>
<evidence type="ECO:0000313" key="24">
    <source>
        <dbReference type="EMBL" id="QSL65149.1"/>
    </source>
</evidence>
<keyword evidence="10" id="KW-0995">Kinetochore</keyword>
<dbReference type="Pfam" id="PF18077">
    <property type="entry name" value="DUF5595"/>
    <property type="match status" value="1"/>
</dbReference>
<dbReference type="InterPro" id="IPR057091">
    <property type="entry name" value="NDC80_loop"/>
</dbReference>
<keyword evidence="11 20" id="KW-1133">Transmembrane helix</keyword>
<proteinExistence type="inferred from homology"/>
<dbReference type="GO" id="GO:0140042">
    <property type="term" value="P:lipid droplet formation"/>
    <property type="evidence" value="ECO:0007669"/>
    <property type="project" value="UniProtKB-ARBA"/>
</dbReference>
<evidence type="ECO:0000256" key="11">
    <source>
        <dbReference type="ARBA" id="ARBA00022989"/>
    </source>
</evidence>
<dbReference type="Pfam" id="PF24487">
    <property type="entry name" value="NDC80_loop"/>
    <property type="match status" value="1"/>
</dbReference>
<dbReference type="GO" id="GO:0051301">
    <property type="term" value="P:cell division"/>
    <property type="evidence" value="ECO:0007669"/>
    <property type="project" value="UniProtKB-KW"/>
</dbReference>
<evidence type="ECO:0000256" key="7">
    <source>
        <dbReference type="ARBA" id="ARBA00022692"/>
    </source>
</evidence>
<evidence type="ECO:0000313" key="25">
    <source>
        <dbReference type="Proteomes" id="UP000663699"/>
    </source>
</evidence>
<evidence type="ECO:0000256" key="12">
    <source>
        <dbReference type="ARBA" id="ARBA00023054"/>
    </source>
</evidence>
<reference evidence="24" key="1">
    <citation type="submission" date="2020-06" db="EMBL/GenBank/DDBJ databases">
        <title>Genomes of multiple members of Pneumocystis genus reveal paths to human pathogen Pneumocystis jirovecii.</title>
        <authorList>
            <person name="Cisse O.H."/>
            <person name="Ma L."/>
            <person name="Dekker J."/>
            <person name="Khil P."/>
            <person name="Jo J."/>
            <person name="Brenchley J."/>
            <person name="Blair R."/>
            <person name="Pahar B."/>
            <person name="Chabe M."/>
            <person name="Van Rompay K.A."/>
            <person name="Keesler R."/>
            <person name="Sukura A."/>
            <person name="Hirsch V."/>
            <person name="Kutty G."/>
            <person name="Liu Y."/>
            <person name="Peng L."/>
            <person name="Chen J."/>
            <person name="Song J."/>
            <person name="Weissenbacher-Lang C."/>
            <person name="Xu J."/>
            <person name="Upham N.S."/>
            <person name="Stajich J.E."/>
            <person name="Cuomo C.A."/>
            <person name="Cushion M.T."/>
            <person name="Kovacs J.A."/>
        </authorList>
    </citation>
    <scope>NUCLEOTIDE SEQUENCE</scope>
    <source>
        <strain evidence="24">2A</strain>
    </source>
</reference>
<evidence type="ECO:0000256" key="19">
    <source>
        <dbReference type="SAM" id="MobiDB-lite"/>
    </source>
</evidence>
<dbReference type="InterPro" id="IPR040967">
    <property type="entry name" value="DUF5595"/>
</dbReference>
<keyword evidence="7 20" id="KW-0812">Transmembrane</keyword>
<evidence type="ECO:0000259" key="22">
    <source>
        <dbReference type="Pfam" id="PF18077"/>
    </source>
</evidence>
<dbReference type="Pfam" id="PF03801">
    <property type="entry name" value="Ndc80_HEC"/>
    <property type="match status" value="1"/>
</dbReference>
<dbReference type="InterPro" id="IPR055260">
    <property type="entry name" value="Ndc80_CH"/>
</dbReference>
<evidence type="ECO:0000256" key="14">
    <source>
        <dbReference type="ARBA" id="ARBA00023136"/>
    </source>
</evidence>
<dbReference type="CDD" id="cd23995">
    <property type="entry name" value="Seipin_BSCL2_like"/>
    <property type="match status" value="1"/>
</dbReference>
<feature type="coiled-coil region" evidence="18">
    <location>
        <begin position="784"/>
        <end position="843"/>
    </location>
</feature>
<evidence type="ECO:0000256" key="16">
    <source>
        <dbReference type="ARBA" id="ARBA00023306"/>
    </source>
</evidence>
<dbReference type="GO" id="GO:0051315">
    <property type="term" value="P:attachment of mitotic spindle microtubules to kinetochore"/>
    <property type="evidence" value="ECO:0007669"/>
    <property type="project" value="InterPro"/>
</dbReference>
<evidence type="ECO:0000256" key="3">
    <source>
        <dbReference type="ARBA" id="ARBA00004629"/>
    </source>
</evidence>
<protein>
    <recommendedName>
        <fullName evidence="26">Kinetochore protein NDC80</fullName>
    </recommendedName>
</protein>
<dbReference type="Proteomes" id="UP000663699">
    <property type="component" value="Chromosome 5"/>
</dbReference>
<dbReference type="InterPro" id="IPR038273">
    <property type="entry name" value="Ndc80_sf"/>
</dbReference>
<organism evidence="24 25">
    <name type="scientific">Pneumocystis wakefieldiae</name>
    <dbReference type="NCBI Taxonomy" id="38082"/>
    <lineage>
        <taxon>Eukaryota</taxon>
        <taxon>Fungi</taxon>
        <taxon>Dikarya</taxon>
        <taxon>Ascomycota</taxon>
        <taxon>Taphrinomycotina</taxon>
        <taxon>Pneumocystomycetes</taxon>
        <taxon>Pneumocystaceae</taxon>
        <taxon>Pneumocystis</taxon>
    </lineage>
</organism>
<dbReference type="InterPro" id="IPR009617">
    <property type="entry name" value="Seipin"/>
</dbReference>
<dbReference type="GO" id="GO:0005634">
    <property type="term" value="C:nucleus"/>
    <property type="evidence" value="ECO:0007669"/>
    <property type="project" value="UniProtKB-SubCell"/>
</dbReference>
<evidence type="ECO:0000256" key="10">
    <source>
        <dbReference type="ARBA" id="ARBA00022838"/>
    </source>
</evidence>
<evidence type="ECO:0000256" key="20">
    <source>
        <dbReference type="SAM" id="Phobius"/>
    </source>
</evidence>
<evidence type="ECO:0000256" key="9">
    <source>
        <dbReference type="ARBA" id="ARBA00022824"/>
    </source>
</evidence>
<feature type="domain" description="Kinetochore protein Ndc80 CH" evidence="21">
    <location>
        <begin position="352"/>
        <end position="491"/>
    </location>
</feature>
<evidence type="ECO:0000259" key="23">
    <source>
        <dbReference type="Pfam" id="PF24487"/>
    </source>
</evidence>
<keyword evidence="9" id="KW-0256">Endoplasmic reticulum</keyword>
<comment type="subcellular location">
    <subcellularLocation>
        <location evidence="3">Chromosome</location>
        <location evidence="3">Centromere</location>
        <location evidence="3">Kinetochore</location>
    </subcellularLocation>
    <subcellularLocation>
        <location evidence="2">Endoplasmic reticulum membrane</location>
        <topology evidence="2">Multi-pass membrane protein</topology>
    </subcellularLocation>
    <subcellularLocation>
        <location evidence="1">Nucleus</location>
    </subcellularLocation>
</comment>
<keyword evidence="14 20" id="KW-0472">Membrane</keyword>
<dbReference type="GO" id="GO:0005789">
    <property type="term" value="C:endoplasmic reticulum membrane"/>
    <property type="evidence" value="ECO:0007669"/>
    <property type="project" value="UniProtKB-SubCell"/>
</dbReference>
<evidence type="ECO:0000256" key="1">
    <source>
        <dbReference type="ARBA" id="ARBA00004123"/>
    </source>
</evidence>
<evidence type="ECO:0008006" key="26">
    <source>
        <dbReference type="Google" id="ProtNLM"/>
    </source>
</evidence>
<evidence type="ECO:0000259" key="21">
    <source>
        <dbReference type="Pfam" id="PF03801"/>
    </source>
</evidence>
<dbReference type="PANTHER" id="PTHR10643">
    <property type="entry name" value="KINETOCHORE PROTEIN NDC80"/>
    <property type="match status" value="1"/>
</dbReference>
<feature type="coiled-coil region" evidence="18">
    <location>
        <begin position="597"/>
        <end position="638"/>
    </location>
</feature>
<dbReference type="GO" id="GO:0031262">
    <property type="term" value="C:Ndc80 complex"/>
    <property type="evidence" value="ECO:0007669"/>
    <property type="project" value="InterPro"/>
</dbReference>
<feature type="domain" description="Kinetochore protein NDC80 loop region" evidence="23">
    <location>
        <begin position="669"/>
        <end position="891"/>
    </location>
</feature>
<keyword evidence="8" id="KW-0498">Mitosis</keyword>
<dbReference type="GO" id="GO:0006629">
    <property type="term" value="P:lipid metabolic process"/>
    <property type="evidence" value="ECO:0007669"/>
    <property type="project" value="UniProtKB-KW"/>
</dbReference>
<dbReference type="Gene3D" id="1.10.418.30">
    <property type="entry name" value="Ncd80 complex, Ncd80 subunit"/>
    <property type="match status" value="1"/>
</dbReference>
<keyword evidence="6" id="KW-0132">Cell division</keyword>
<evidence type="ECO:0000256" key="13">
    <source>
        <dbReference type="ARBA" id="ARBA00023098"/>
    </source>
</evidence>
<evidence type="ECO:0000256" key="15">
    <source>
        <dbReference type="ARBA" id="ARBA00023242"/>
    </source>
</evidence>
<evidence type="ECO:0000256" key="4">
    <source>
        <dbReference type="ARBA" id="ARBA00007050"/>
    </source>
</evidence>
<keyword evidence="25" id="KW-1185">Reference proteome</keyword>
<evidence type="ECO:0000256" key="5">
    <source>
        <dbReference type="ARBA" id="ARBA00022454"/>
    </source>
</evidence>
<dbReference type="Pfam" id="PF06775">
    <property type="entry name" value="Seipin"/>
    <property type="match status" value="1"/>
</dbReference>
<keyword evidence="16" id="KW-0131">Cell cycle</keyword>
<dbReference type="AlphaFoldDB" id="A0A899G0Y4"/>
<dbReference type="FunFam" id="1.10.418.30:FF:000001">
    <property type="entry name" value="Probable kinetochore protein ndc80"/>
    <property type="match status" value="1"/>
</dbReference>
<dbReference type="OrthoDB" id="7459479at2759"/>
<evidence type="ECO:0000256" key="8">
    <source>
        <dbReference type="ARBA" id="ARBA00022776"/>
    </source>
</evidence>
<feature type="transmembrane region" description="Helical" evidence="20">
    <location>
        <begin position="141"/>
        <end position="169"/>
    </location>
</feature>
<feature type="domain" description="DUF5595" evidence="22">
    <location>
        <begin position="506"/>
        <end position="568"/>
    </location>
</feature>
<keyword evidence="17" id="KW-0137">Centromere</keyword>
<keyword evidence="5" id="KW-0158">Chromosome</keyword>
<evidence type="ECO:0000256" key="17">
    <source>
        <dbReference type="ARBA" id="ARBA00023328"/>
    </source>
</evidence>
<evidence type="ECO:0000256" key="6">
    <source>
        <dbReference type="ARBA" id="ARBA00022618"/>
    </source>
</evidence>